<evidence type="ECO:0000256" key="1">
    <source>
        <dbReference type="SAM" id="MobiDB-lite"/>
    </source>
</evidence>
<dbReference type="InterPro" id="IPR036514">
    <property type="entry name" value="SGNH_hydro_sf"/>
</dbReference>
<dbReference type="Gene3D" id="3.40.50.1110">
    <property type="entry name" value="SGNH hydrolase"/>
    <property type="match status" value="1"/>
</dbReference>
<reference evidence="3 4" key="1">
    <citation type="submission" date="2014-06" db="EMBL/GenBank/DDBJ databases">
        <title>The Whole Genome Sequence of Mycoplasma hyosynoviae strain ATCC 27095.</title>
        <authorList>
            <person name="Calcutt M.J."/>
            <person name="Foecking M.F."/>
        </authorList>
    </citation>
    <scope>NUCLEOTIDE SEQUENCE [LARGE SCALE GENOMIC DNA]</scope>
    <source>
        <strain evidence="3 4">M60</strain>
    </source>
</reference>
<name>A0A4P1QGK3_9BACT</name>
<accession>A0A4P1QGK3</accession>
<dbReference type="PROSITE" id="PS51257">
    <property type="entry name" value="PROKAR_LIPOPROTEIN"/>
    <property type="match status" value="1"/>
</dbReference>
<keyword evidence="4" id="KW-1185">Reference proteome</keyword>
<dbReference type="RefSeq" id="WP_119863960.1">
    <property type="nucleotide sequence ID" value="NZ_CP008748.1"/>
</dbReference>
<sequence>MSNSKINKKLLMILSSLGFTSATTTLLTMSCSCREDDLNKIAQNVKIHEIPNKSEIKASELTKEQVKFYNYDALKYTCEVIKLEANNSKGTVDVYYQLKNKKTNNVSILLKSTLNSFKLSQSPDPEGDNPNPQTPSNPKQLEVQKSKNIIKKDERVRYLALGDSITAGFTGVLDKDYQGTLNSDGSLSGMSYPVYLAHFLNKDKANRVEKFNNFATSNSTILEWLDLLDAEYISANPDIFKNEESVYQHTFDGRYTDKTEFKKQLVKEIKDSNLITLTLGANDFFRFFNSLLRASNLQQVLEKMIEASQQGKPIDFLSLLSFYTEFISKAKAEISARLKVLIQKISELNPNTNIAIFNYPAPFLRFLVSLYDFLPDGVKSMIKGKDLINYLISPLTSAIYDGVRTSKVSNVSFVNIFDNEFWAENQEKLTSVFLDLHPTIAGYKKLATDAFLKLTNSSISKAILKRFGWTDSYFDDYANSHQQFIELNSDDYTDFYKSVFGKNKEESLKKLYDEDEIYDSVKSHISLTNISRRFRSFTDDQITEIIISILVKSQRWDYLQKLDPDANIPSFFQQNGEAATRELVKWLKKSKYINQQLDNFQKLLIETDWDKDGVTGVKVLKKEHIIKLFNETFLKKENLLELLKEFLASNFTKNFKDSFAKAIEGFIKNALSGNKLNALIEFIATKFEDKYNKFIDRKDFVLLLKEILHSDNLPKLFGTSIKSLLTAGNEALNPQEAFDKVTSFSELIKAIFSNQAQNSEIEKSFTKLFQEIISKPDINPIIVRAATKFITTNPEFAPLLEGINETGVKHIIGAFANLFIKFENKFSVSSVLAQAMIGEIAQNGFEFKFDKFKEIFISGISKTFGSFEKGLEILKLMSNEEDLKTYQTILQQLFKNLIKFGLNKSGAKEKLENAPFLTSILSKTEIQSIYDKLTSDNNITRISEYLKNVILAKNLNLDGIATPKELIERVLNSNDLSPINLVKDLIRKNLIQDHNISNVFGKLIKTKFVNVPFMEHISGEQISVLIRNFFTLCVNLDDKQQFLKKTILIVVENILDPNQPAETLYKRLFDTIKQEFFGSVDKVKVVIKDLLSEDIMTGGKSWIINYLKKLNNPELNALLANGSIKQMLDKLYADDSITTLSAETIYYLVHPLTFEDLSTFDKTIIIKKLIGKDSEFYKNVPDKVVDLIKKLIKDAENKKIFTTFVKGYLETKFPKLKNQILVENFEKLLNKFIEIIISLEDKHSVLKNGMRWLLRYFEENISSFDFTKFAKDFSVKVITKILSMIKGHEKEFVDKIFDTLKEALQITDETKPNFLTKFIWEIIPTSLKTQLQKYLNEDKLTHFINQFIVSGKIKELFTKSLSTIVKNIESKISTIKSFDDFVKAAFSNADSFNEVISFISNNIEAILRKPSLQAVLASVVKGIIPSPFNVEESDLKVIISNLLPEIAKKANEQFKVVEEILKAGIKAIGDNGLNIEKVKESIFKTTQEKFKELNKFETIIKFINDNINSFKKQEVVNAIKNILKSSAAPLVDKLPESILKFVSKSELVEVVKSIFDNQKIYDTIFDIISKINTDITHYQGLSITNLWEILVKFVKKEKDYIKSKIEEIGKDFVTKTENQEILVRLIKANFKEYTSIELKSDNDAFFKKLIQNMFEILKGIKIDDKSIYDYVFDIVLDNVEEPSKITQELSKPDFIGKLYSVPFLVNVLNQQQIKESKEDVTKLIKEIFQAFSSDDTKIETFLNKFKVVQMINDDPATQETTKNLIKFIIKNSKTSELLENVIRILFDSAENLKTAKRWIDVVKTIASAGNVSDLKTKFKDFIKELFNDNQSLLAKQIDVILTKMWSNDQEHYRKNVIENNKHTIEKFVDTFFKAVIIENTLFNTILDNVFDKLKEVNVKAKDQIKEIKNKAILGAIKFITKDKENAIHLPTLVSKYKDNIVKLFENIDSKAFTNMINYIFEASIFSLDSGIYSFLFGGKFKTKAQENFNDIKNNVKSRWLLPKAIRSIRRYGRQNRNGETYEEVQDLKIDFQVGDGAELISLISADKLIGSIFMPSIKEFIHSVSDKKYSKDDLNKIIKKLPGYRATSRIYAAITMMLFSNMDLNQFWPDSVLQLVLGAYPENFISKGIEFAYTKALSRNDLKKKFIGFYKTGNDGLVVGMKYTSGGWFSTEGIGYDKHFFAGYADGQDSRSKEFKNFAKHSEDSIISFIINYEKEDTTYHKKKNIVLIAKLLQWGYLQKDMDNNGK</sequence>
<protein>
    <submittedName>
        <fullName evidence="3">Uncharacterized protein</fullName>
    </submittedName>
</protein>
<dbReference type="KEGG" id="mhyv:MHSN_03060"/>
<dbReference type="SUPFAM" id="SSF48371">
    <property type="entry name" value="ARM repeat"/>
    <property type="match status" value="1"/>
</dbReference>
<dbReference type="Proteomes" id="UP000264882">
    <property type="component" value="Chromosome"/>
</dbReference>
<feature type="region of interest" description="Disordered" evidence="1">
    <location>
        <begin position="119"/>
        <end position="146"/>
    </location>
</feature>
<organism evidence="3 4">
    <name type="scientific">Metamycoplasma hyosynoviae</name>
    <dbReference type="NCBI Taxonomy" id="29559"/>
    <lineage>
        <taxon>Bacteria</taxon>
        <taxon>Bacillati</taxon>
        <taxon>Mycoplasmatota</taxon>
        <taxon>Mycoplasmoidales</taxon>
        <taxon>Metamycoplasmataceae</taxon>
        <taxon>Metamycoplasma</taxon>
    </lineage>
</organism>
<dbReference type="SUPFAM" id="SSF52266">
    <property type="entry name" value="SGNH hydrolase"/>
    <property type="match status" value="1"/>
</dbReference>
<proteinExistence type="predicted"/>
<feature type="signal peptide" evidence="2">
    <location>
        <begin position="1"/>
        <end position="24"/>
    </location>
</feature>
<evidence type="ECO:0000256" key="2">
    <source>
        <dbReference type="SAM" id="SignalP"/>
    </source>
</evidence>
<dbReference type="InterPro" id="IPR016024">
    <property type="entry name" value="ARM-type_fold"/>
</dbReference>
<keyword evidence="2" id="KW-0732">Signal</keyword>
<dbReference type="GO" id="GO:0016788">
    <property type="term" value="F:hydrolase activity, acting on ester bonds"/>
    <property type="evidence" value="ECO:0007669"/>
    <property type="project" value="InterPro"/>
</dbReference>
<feature type="compositionally biased region" description="Polar residues" evidence="1">
    <location>
        <begin position="130"/>
        <end position="139"/>
    </location>
</feature>
<dbReference type="EMBL" id="CP008748">
    <property type="protein sequence ID" value="ASI54132.1"/>
    <property type="molecule type" value="Genomic_DNA"/>
</dbReference>
<feature type="chain" id="PRO_5020028068" evidence="2">
    <location>
        <begin position="25"/>
        <end position="2247"/>
    </location>
</feature>
<evidence type="ECO:0000313" key="4">
    <source>
        <dbReference type="Proteomes" id="UP000264882"/>
    </source>
</evidence>
<evidence type="ECO:0000313" key="3">
    <source>
        <dbReference type="EMBL" id="ASI54132.1"/>
    </source>
</evidence>
<gene>
    <name evidence="3" type="ORF">MHSN_03060</name>
</gene>
<dbReference type="Pfam" id="PF00657">
    <property type="entry name" value="Lipase_GDSL"/>
    <property type="match status" value="1"/>
</dbReference>
<dbReference type="InterPro" id="IPR001087">
    <property type="entry name" value="GDSL"/>
</dbReference>